<gene>
    <name evidence="8" type="primary">GLB1_0</name>
    <name evidence="8" type="ORF">Zm00014a_033022</name>
</gene>
<dbReference type="CDD" id="cd02245">
    <property type="entry name" value="cupin_7S_vicilin-like_C"/>
    <property type="match status" value="1"/>
</dbReference>
<dbReference type="Proteomes" id="UP000251960">
    <property type="component" value="Chromosome 1"/>
</dbReference>
<dbReference type="AlphaFoldDB" id="A0A317YIM6"/>
<sequence>MRATSALVLHTANPTHTRAYHSDRHYTMVSARIVLLLATLLCAAAAVASSWEDDNHHHHGGHKSGRCVRRCEDRPWHQRPRCLEQCREEEREKRQERSRHEADDRSGKGSSEDEREREQEKEEKDRRPYVFDRRSFRRVVRSEQGSLRVLRPFDEVSRLLRGIRDYRVAVLEANPRSFVVPSHTDAHCICYVAEGEGVVTTIENGERRSYTIKQGHVFVAPAGAVTYLANTDGRKKLVITKILHTISVPGEFQFFFGPGGRNPESFLSSFSKSIQRAAYKTSSDRLERLFGRHGQDKGIIVRATEEQTRELRRHASEGGHGPHWPLPPFGESRGPYSLLDQRPSIANQHGQLYEADARSFHDLAEHDVSVSFANITAGSMSAPLFNTRSFKIAYVPNGKGYAEIVCPHRQSQGGESERERGKGRRSEEEEESSEEQEEVGQGYHTIRARLSPGTAFVVPAGHPFVAVASRDSNLQIVCFEVHTDRNEKVFLAGADNVLQKLDRVAKALSFAAKAEEVDEVLGSRREKGFLPGPEESGDHEEREQEEEEREERHGGRGERERHGREEREKEEEREGRHGGREEREEEERHGRGRREEVAETLMRMVTARM</sequence>
<evidence type="ECO:0000256" key="2">
    <source>
        <dbReference type="ARBA" id="ARBA00023129"/>
    </source>
</evidence>
<proteinExistence type="inferred from homology"/>
<dbReference type="PANTHER" id="PTHR31189:SF79">
    <property type="entry name" value="63 KDA GLOBULIN-LIKE PROTEIN"/>
    <property type="match status" value="1"/>
</dbReference>
<keyword evidence="5" id="KW-1133">Transmembrane helix</keyword>
<feature type="region of interest" description="Disordered" evidence="4">
    <location>
        <begin position="92"/>
        <end position="126"/>
    </location>
</feature>
<dbReference type="InterPro" id="IPR050253">
    <property type="entry name" value="Seed_Storage-Functional"/>
</dbReference>
<dbReference type="InterPro" id="IPR011051">
    <property type="entry name" value="RmlC_Cupin_sf"/>
</dbReference>
<dbReference type="GO" id="GO:0045735">
    <property type="term" value="F:nutrient reservoir activity"/>
    <property type="evidence" value="ECO:0007669"/>
    <property type="project" value="UniProtKB-KW"/>
</dbReference>
<keyword evidence="5" id="KW-0812">Transmembrane</keyword>
<dbReference type="Pfam" id="PF00190">
    <property type="entry name" value="Cupin_1"/>
    <property type="match status" value="2"/>
</dbReference>
<feature type="compositionally biased region" description="Acidic residues" evidence="4">
    <location>
        <begin position="535"/>
        <end position="549"/>
    </location>
</feature>
<keyword evidence="6" id="KW-0732">Signal</keyword>
<feature type="compositionally biased region" description="Acidic residues" evidence="4">
    <location>
        <begin position="428"/>
        <end position="438"/>
    </location>
</feature>
<evidence type="ECO:0000256" key="1">
    <source>
        <dbReference type="ARBA" id="ARBA00022761"/>
    </source>
</evidence>
<dbReference type="CDD" id="cd02244">
    <property type="entry name" value="cupin_7S_vicilin-like_N"/>
    <property type="match status" value="1"/>
</dbReference>
<evidence type="ECO:0000259" key="7">
    <source>
        <dbReference type="SMART" id="SM00835"/>
    </source>
</evidence>
<keyword evidence="5" id="KW-0472">Membrane</keyword>
<feature type="domain" description="Cupin type-1" evidence="7">
    <location>
        <begin position="336"/>
        <end position="518"/>
    </location>
</feature>
<evidence type="ECO:0000313" key="8">
    <source>
        <dbReference type="EMBL" id="PWZ58485.1"/>
    </source>
</evidence>
<dbReference type="SMART" id="SM00835">
    <property type="entry name" value="Cupin_1"/>
    <property type="match status" value="2"/>
</dbReference>
<feature type="signal peptide" evidence="6">
    <location>
        <begin position="1"/>
        <end position="50"/>
    </location>
</feature>
<dbReference type="FunFam" id="2.60.120.10:FF:000173">
    <property type="entry name" value="Vicilin-like antimicrobial peptides 2-3"/>
    <property type="match status" value="1"/>
</dbReference>
<dbReference type="PANTHER" id="PTHR31189">
    <property type="entry name" value="OS03G0336100 PROTEIN-RELATED"/>
    <property type="match status" value="1"/>
</dbReference>
<keyword evidence="2" id="KW-0708">Seed storage protein</keyword>
<feature type="region of interest" description="Disordered" evidence="4">
    <location>
        <begin position="313"/>
        <end position="340"/>
    </location>
</feature>
<protein>
    <submittedName>
        <fullName evidence="8">Globulin-1 S allele</fullName>
    </submittedName>
</protein>
<feature type="chain" id="PRO_5044499540" evidence="6">
    <location>
        <begin position="51"/>
        <end position="609"/>
    </location>
</feature>
<name>A0A317YIM6_MAIZE</name>
<feature type="compositionally biased region" description="Basic and acidic residues" evidence="4">
    <location>
        <begin position="415"/>
        <end position="427"/>
    </location>
</feature>
<evidence type="ECO:0000256" key="4">
    <source>
        <dbReference type="SAM" id="MobiDB-lite"/>
    </source>
</evidence>
<feature type="compositionally biased region" description="Basic and acidic residues" evidence="4">
    <location>
        <begin position="550"/>
        <end position="597"/>
    </location>
</feature>
<feature type="region of interest" description="Disordered" evidence="4">
    <location>
        <begin position="515"/>
        <end position="598"/>
    </location>
</feature>
<evidence type="ECO:0000256" key="3">
    <source>
        <dbReference type="ARBA" id="ARBA00023597"/>
    </source>
</evidence>
<dbReference type="Gene3D" id="2.60.120.10">
    <property type="entry name" value="Jelly Rolls"/>
    <property type="match status" value="2"/>
</dbReference>
<organism evidence="8">
    <name type="scientific">Zea mays</name>
    <name type="common">Maize</name>
    <dbReference type="NCBI Taxonomy" id="4577"/>
    <lineage>
        <taxon>Eukaryota</taxon>
        <taxon>Viridiplantae</taxon>
        <taxon>Streptophyta</taxon>
        <taxon>Embryophyta</taxon>
        <taxon>Tracheophyta</taxon>
        <taxon>Spermatophyta</taxon>
        <taxon>Magnoliopsida</taxon>
        <taxon>Liliopsida</taxon>
        <taxon>Poales</taxon>
        <taxon>Poaceae</taxon>
        <taxon>PACMAD clade</taxon>
        <taxon>Panicoideae</taxon>
        <taxon>Andropogonodae</taxon>
        <taxon>Andropogoneae</taxon>
        <taxon>Tripsacinae</taxon>
        <taxon>Zea</taxon>
    </lineage>
</organism>
<dbReference type="InterPro" id="IPR014710">
    <property type="entry name" value="RmlC-like_jellyroll"/>
</dbReference>
<accession>A0A317YIM6</accession>
<reference evidence="8" key="1">
    <citation type="journal article" date="2018" name="Nat. Genet.">
        <title>Extensive intraspecific gene order and gene structural variations between Mo17 and other maize genomes.</title>
        <authorList>
            <person name="Sun S."/>
            <person name="Zhou Y."/>
            <person name="Chen J."/>
            <person name="Shi J."/>
            <person name="Zhao H."/>
            <person name="Zhao H."/>
            <person name="Song W."/>
            <person name="Zhang M."/>
            <person name="Cui Y."/>
            <person name="Dong X."/>
            <person name="Liu H."/>
            <person name="Ma X."/>
            <person name="Jiao Y."/>
            <person name="Wang B."/>
            <person name="Wei X."/>
            <person name="Stein J.C."/>
            <person name="Glaubitz J.C."/>
            <person name="Lu F."/>
            <person name="Yu G."/>
            <person name="Liang C."/>
            <person name="Fengler K."/>
            <person name="Li B."/>
            <person name="Rafalski A."/>
            <person name="Schnable P.S."/>
            <person name="Ware D.H."/>
            <person name="Buckler E.S."/>
            <person name="Lai J."/>
        </authorList>
    </citation>
    <scope>NUCLEOTIDE SEQUENCE [LARGE SCALE GENOMIC DNA]</scope>
    <source>
        <tissue evidence="8">Seedling</tissue>
    </source>
</reference>
<feature type="domain" description="Cupin type-1" evidence="7">
    <location>
        <begin position="129"/>
        <end position="287"/>
    </location>
</feature>
<dbReference type="ExpressionAtlas" id="A0A317YIM6">
    <property type="expression patterns" value="baseline and differential"/>
</dbReference>
<dbReference type="GO" id="GO:0019863">
    <property type="term" value="F:IgE binding"/>
    <property type="evidence" value="ECO:0007669"/>
    <property type="project" value="UniProtKB-ARBA"/>
</dbReference>
<keyword evidence="1" id="KW-0758">Storage protein</keyword>
<evidence type="ECO:0000256" key="5">
    <source>
        <dbReference type="SAM" id="Phobius"/>
    </source>
</evidence>
<comment type="caution">
    <text evidence="8">The sequence shown here is derived from an EMBL/GenBank/DDBJ whole genome shotgun (WGS) entry which is preliminary data.</text>
</comment>
<feature type="region of interest" description="Disordered" evidence="4">
    <location>
        <begin position="405"/>
        <end position="441"/>
    </location>
</feature>
<dbReference type="InterPro" id="IPR006045">
    <property type="entry name" value="Cupin_1"/>
</dbReference>
<dbReference type="SUPFAM" id="SSF51182">
    <property type="entry name" value="RmlC-like cupins"/>
    <property type="match status" value="2"/>
</dbReference>
<dbReference type="EMBL" id="NCVQ01000001">
    <property type="protein sequence ID" value="PWZ58485.1"/>
    <property type="molecule type" value="Genomic_DNA"/>
</dbReference>
<comment type="similarity">
    <text evidence="3">Belongs to the 7S seed storage protein family.</text>
</comment>
<evidence type="ECO:0000256" key="6">
    <source>
        <dbReference type="SAM" id="SignalP"/>
    </source>
</evidence>
<dbReference type="SMR" id="A0A317YIM6"/>
<feature type="transmembrane region" description="Helical" evidence="5">
    <location>
        <begin position="29"/>
        <end position="48"/>
    </location>
</feature>